<dbReference type="Gene3D" id="2.40.240.50">
    <property type="entry name" value="Barwin-like endoglucanases"/>
    <property type="match status" value="1"/>
</dbReference>
<dbReference type="GO" id="GO:0008933">
    <property type="term" value="F:peptidoglycan lytic transglycosylase activity"/>
    <property type="evidence" value="ECO:0007669"/>
    <property type="project" value="TreeGrafter"/>
</dbReference>
<dbReference type="EMBL" id="CADIJM010000005">
    <property type="protein sequence ID" value="CAB3705279.1"/>
    <property type="molecule type" value="Genomic_DNA"/>
</dbReference>
<feature type="domain" description="Lytic transglycosylase MltA" evidence="8">
    <location>
        <begin position="169"/>
        <end position="329"/>
    </location>
</feature>
<keyword evidence="4" id="KW-0961">Cell wall biogenesis/degradation</keyword>
<dbReference type="GO" id="GO:0071555">
    <property type="term" value="P:cell wall organization"/>
    <property type="evidence" value="ECO:0007669"/>
    <property type="project" value="UniProtKB-KW"/>
</dbReference>
<proteinExistence type="predicted"/>
<evidence type="ECO:0000259" key="8">
    <source>
        <dbReference type="SMART" id="SM00925"/>
    </source>
</evidence>
<feature type="region of interest" description="Disordered" evidence="6">
    <location>
        <begin position="21"/>
        <end position="45"/>
    </location>
</feature>
<organism evidence="9 10">
    <name type="scientific">Achromobacter animicus</name>
    <dbReference type="NCBI Taxonomy" id="1389935"/>
    <lineage>
        <taxon>Bacteria</taxon>
        <taxon>Pseudomonadati</taxon>
        <taxon>Pseudomonadota</taxon>
        <taxon>Betaproteobacteria</taxon>
        <taxon>Burkholderiales</taxon>
        <taxon>Alcaligenaceae</taxon>
        <taxon>Achromobacter</taxon>
    </lineage>
</organism>
<dbReference type="PANTHER" id="PTHR30124:SF0">
    <property type="entry name" value="MEMBRANE-BOUND LYTIC MUREIN TRANSGLYCOSYLASE A"/>
    <property type="match status" value="1"/>
</dbReference>
<evidence type="ECO:0000313" key="10">
    <source>
        <dbReference type="Proteomes" id="UP000494214"/>
    </source>
</evidence>
<protein>
    <recommendedName>
        <fullName evidence="2">peptidoglycan lytic exotransglycosylase</fullName>
        <ecNumber evidence="2">4.2.2.n1</ecNumber>
    </recommendedName>
    <alternativeName>
        <fullName evidence="5">Murein hydrolase A</fullName>
    </alternativeName>
</protein>
<evidence type="ECO:0000256" key="5">
    <source>
        <dbReference type="ARBA" id="ARBA00030918"/>
    </source>
</evidence>
<evidence type="ECO:0000256" key="6">
    <source>
        <dbReference type="SAM" id="MobiDB-lite"/>
    </source>
</evidence>
<name>A0A6S7A6I3_9BURK</name>
<feature type="signal peptide" evidence="7">
    <location>
        <begin position="1"/>
        <end position="20"/>
    </location>
</feature>
<dbReference type="InterPro" id="IPR026044">
    <property type="entry name" value="MltA"/>
</dbReference>
<dbReference type="Pfam" id="PF06725">
    <property type="entry name" value="3D"/>
    <property type="match status" value="1"/>
</dbReference>
<keyword evidence="7" id="KW-0732">Signal</keyword>
<dbReference type="Gene3D" id="2.40.40.10">
    <property type="entry name" value="RlpA-like domain"/>
    <property type="match status" value="1"/>
</dbReference>
<dbReference type="AlphaFoldDB" id="A0A6S7A6I3"/>
<gene>
    <name evidence="9" type="ORF">LMG26690_02858</name>
</gene>
<feature type="chain" id="PRO_5028986347" description="peptidoglycan lytic exotransglycosylase" evidence="7">
    <location>
        <begin position="21"/>
        <end position="436"/>
    </location>
</feature>
<evidence type="ECO:0000256" key="4">
    <source>
        <dbReference type="ARBA" id="ARBA00023316"/>
    </source>
</evidence>
<dbReference type="GO" id="GO:0019867">
    <property type="term" value="C:outer membrane"/>
    <property type="evidence" value="ECO:0007669"/>
    <property type="project" value="InterPro"/>
</dbReference>
<evidence type="ECO:0000256" key="1">
    <source>
        <dbReference type="ARBA" id="ARBA00001420"/>
    </source>
</evidence>
<dbReference type="InterPro" id="IPR036908">
    <property type="entry name" value="RlpA-like_sf"/>
</dbReference>
<dbReference type="SUPFAM" id="SSF50685">
    <property type="entry name" value="Barwin-like endoglucanases"/>
    <property type="match status" value="1"/>
</dbReference>
<dbReference type="RefSeq" id="WP_175123719.1">
    <property type="nucleotide sequence ID" value="NZ_CADIJM010000005.1"/>
</dbReference>
<dbReference type="GO" id="GO:0009253">
    <property type="term" value="P:peptidoglycan catabolic process"/>
    <property type="evidence" value="ECO:0007669"/>
    <property type="project" value="TreeGrafter"/>
</dbReference>
<dbReference type="CDD" id="cd14668">
    <property type="entry name" value="mlta_B"/>
    <property type="match status" value="1"/>
</dbReference>
<dbReference type="Pfam" id="PF03562">
    <property type="entry name" value="MltA"/>
    <property type="match status" value="1"/>
</dbReference>
<dbReference type="CDD" id="cd14485">
    <property type="entry name" value="mltA_like_LT_A"/>
    <property type="match status" value="1"/>
</dbReference>
<sequence length="436" mass="47163">MKRILSLSVLSILLAACSTPSDIPPDSGSGLPATPGARTPAADGPLVVPPLGSLPDTPPRALAGKLKPANWSELPGWSADDLSQFWPLFLRNCKGLMRPTSGNLAAPARATPRAWQPVCAAAIDPARAPAAGDAEGVRRFLQTYLQPWRLNAADGKPATNTVTGYYEPLVRGSRRQGGVYQWPLYAVPADLLTIDLGSIYPDLAGKRVRGKLDGKRVVPYDTRAAIESSSGRRPPVVVWVDDPVDNFFLQVQGSGRVQLTDGPDAGKTIRVAYADHNGQPYVSIGRWLIDRGELTADQASMQNIRAWAQRNPKRVQEMLNANPAVVFFREEAVVDPEQGPKGAYAIPLAPRRSVAVDATFVPLGTPLFLSTTYPASDRPLQRLVFAQDTGTAIRGAARADFYWGYGEEAGQQAGRMKQRGQMWLLWPKQAGEPSAR</sequence>
<reference evidence="9 10" key="1">
    <citation type="submission" date="2020-04" db="EMBL/GenBank/DDBJ databases">
        <authorList>
            <person name="De Canck E."/>
        </authorList>
    </citation>
    <scope>NUCLEOTIDE SEQUENCE [LARGE SCALE GENOMIC DNA]</scope>
    <source>
        <strain evidence="9 10">LMG 26690</strain>
    </source>
</reference>
<keyword evidence="3" id="KW-0456">Lyase</keyword>
<dbReference type="GO" id="GO:0004553">
    <property type="term" value="F:hydrolase activity, hydrolyzing O-glycosyl compounds"/>
    <property type="evidence" value="ECO:0007669"/>
    <property type="project" value="InterPro"/>
</dbReference>
<dbReference type="InterPro" id="IPR010611">
    <property type="entry name" value="3D_dom"/>
</dbReference>
<evidence type="ECO:0000256" key="3">
    <source>
        <dbReference type="ARBA" id="ARBA00023239"/>
    </source>
</evidence>
<dbReference type="PROSITE" id="PS51257">
    <property type="entry name" value="PROKAR_LIPOPROTEIN"/>
    <property type="match status" value="1"/>
</dbReference>
<dbReference type="PANTHER" id="PTHR30124">
    <property type="entry name" value="MEMBRANE-BOUND LYTIC MUREIN TRANSGLYCOSYLASE A"/>
    <property type="match status" value="1"/>
</dbReference>
<evidence type="ECO:0000256" key="2">
    <source>
        <dbReference type="ARBA" id="ARBA00012587"/>
    </source>
</evidence>
<dbReference type="EC" id="4.2.2.n1" evidence="2"/>
<dbReference type="Proteomes" id="UP000494214">
    <property type="component" value="Unassembled WGS sequence"/>
</dbReference>
<dbReference type="InterPro" id="IPR005300">
    <property type="entry name" value="MltA_B"/>
</dbReference>
<evidence type="ECO:0000313" key="9">
    <source>
        <dbReference type="EMBL" id="CAB3705279.1"/>
    </source>
</evidence>
<comment type="catalytic activity">
    <reaction evidence="1">
        <text>Exolytic cleavage of the (1-&gt;4)-beta-glycosidic linkage between N-acetylmuramic acid (MurNAc) and N-acetylglucosamine (GlcNAc) residues in peptidoglycan, from either the reducing or the non-reducing ends of the peptidoglycan chains, with concomitant formation of a 1,6-anhydrobond in the MurNAc residue.</text>
        <dbReference type="EC" id="4.2.2.n1"/>
    </reaction>
</comment>
<dbReference type="SMART" id="SM00925">
    <property type="entry name" value="MltA"/>
    <property type="match status" value="1"/>
</dbReference>
<dbReference type="GO" id="GO:0009254">
    <property type="term" value="P:peptidoglycan turnover"/>
    <property type="evidence" value="ECO:0007669"/>
    <property type="project" value="InterPro"/>
</dbReference>
<dbReference type="PIRSF" id="PIRSF019422">
    <property type="entry name" value="MltA"/>
    <property type="match status" value="1"/>
</dbReference>
<evidence type="ECO:0000256" key="7">
    <source>
        <dbReference type="SAM" id="SignalP"/>
    </source>
</evidence>
<accession>A0A6S7A6I3</accession>
<keyword evidence="10" id="KW-1185">Reference proteome</keyword>